<dbReference type="CDD" id="cd00782">
    <property type="entry name" value="MutL_Trans"/>
    <property type="match status" value="1"/>
</dbReference>
<keyword evidence="2 4" id="KW-0227">DNA damage</keyword>
<sequence length="616" mass="70131">MRRINLLSEETSNKIAAGEVIERPASVVKELIENSIDAEAKTINIEIENGGETLIRIVDDGHGIYSDDVEKAFRPHATSKISKIEDIYSINTLGFRGEALPSIAAVSNTILRSKTSESDFGREISISGGSINYVKDCGCSIGTTIEVKNLFYNVPARAKFLKSPQKEMAAISDIVNRLALSHSSVSFKLINSGKKSITTYSTDKLIDTIREIYGKKIVDNVVYFERHSDLVSVHGYVGNAEISRGSRNNQSIFINNRYIKNRLITTAVENAVKSFTMINKFPFFIIFLDIFPEFVDVNVHPTKSEIKFRNEREIFKIIFDTVHEALRENIKDSFQIDAVVKEENAINKLKNEVKDESIDVVQLPIDLKSSSINENNVIKPNEANNEKIEVPYYKTENERLPSHDFIKEKIDNNIESISSEKTPKFEKLRVIGQFDNTYILAEGIKVFYVIDQHAAHEKVLFEKYRNEIKNRNVVSQILITPAVIELIPSDYVYYVENKNIFENAGFKSEIFGDNTIIIKEVPMFLGKPYIKDMFLSILDNLKNMGSGETIEVKYMKIATLACKAAVKAYNKLSTVEMEKLIDDLRYLDDPFNCPHGRPTIIKYTVNDFEKRFKRIQ</sequence>
<gene>
    <name evidence="4 7" type="primary">mutL</name>
    <name evidence="7" type="ORF">ACJDT4_05205</name>
</gene>
<dbReference type="GO" id="GO:0004519">
    <property type="term" value="F:endonuclease activity"/>
    <property type="evidence" value="ECO:0007669"/>
    <property type="project" value="UniProtKB-KW"/>
</dbReference>
<dbReference type="PROSITE" id="PS00058">
    <property type="entry name" value="DNA_MISMATCH_REPAIR_1"/>
    <property type="match status" value="1"/>
</dbReference>
<accession>A0ABW8TBT0</accession>
<organism evidence="7 8">
    <name type="scientific">Clostridium neuense</name>
    <dbReference type="NCBI Taxonomy" id="1728934"/>
    <lineage>
        <taxon>Bacteria</taxon>
        <taxon>Bacillati</taxon>
        <taxon>Bacillota</taxon>
        <taxon>Clostridia</taxon>
        <taxon>Eubacteriales</taxon>
        <taxon>Clostridiaceae</taxon>
        <taxon>Clostridium</taxon>
    </lineage>
</organism>
<dbReference type="RefSeq" id="WP_406786482.1">
    <property type="nucleotide sequence ID" value="NZ_JBJIAA010000004.1"/>
</dbReference>
<dbReference type="CDD" id="cd16926">
    <property type="entry name" value="HATPase_MutL-MLH-PMS-like"/>
    <property type="match status" value="1"/>
</dbReference>
<dbReference type="SMART" id="SM00853">
    <property type="entry name" value="MutL_C"/>
    <property type="match status" value="1"/>
</dbReference>
<dbReference type="SUPFAM" id="SSF55874">
    <property type="entry name" value="ATPase domain of HSP90 chaperone/DNA topoisomerase II/histidine kinase"/>
    <property type="match status" value="1"/>
</dbReference>
<dbReference type="InterPro" id="IPR014721">
    <property type="entry name" value="Ribsml_uS5_D2-typ_fold_subgr"/>
</dbReference>
<dbReference type="SUPFAM" id="SSF118116">
    <property type="entry name" value="DNA mismatch repair protein MutL"/>
    <property type="match status" value="1"/>
</dbReference>
<dbReference type="Pfam" id="PF01119">
    <property type="entry name" value="DNA_mis_repair"/>
    <property type="match status" value="1"/>
</dbReference>
<dbReference type="InterPro" id="IPR038973">
    <property type="entry name" value="MutL/Mlh/Pms-like"/>
</dbReference>
<dbReference type="InterPro" id="IPR020667">
    <property type="entry name" value="DNA_mismatch_repair_MutL"/>
</dbReference>
<dbReference type="SMART" id="SM01340">
    <property type="entry name" value="DNA_mis_repair"/>
    <property type="match status" value="1"/>
</dbReference>
<dbReference type="EMBL" id="JBJIAA010000004">
    <property type="protein sequence ID" value="MFL0249811.1"/>
    <property type="molecule type" value="Genomic_DNA"/>
</dbReference>
<proteinExistence type="inferred from homology"/>
<reference evidence="7 8" key="1">
    <citation type="submission" date="2024-11" db="EMBL/GenBank/DDBJ databases">
        <authorList>
            <person name="Heng Y.C."/>
            <person name="Lim A.C.H."/>
            <person name="Lee J.K.Y."/>
            <person name="Kittelmann S."/>
        </authorList>
    </citation>
    <scope>NUCLEOTIDE SEQUENCE [LARGE SCALE GENOMIC DNA]</scope>
    <source>
        <strain evidence="7 8">WILCCON 0114</strain>
    </source>
</reference>
<dbReference type="NCBIfam" id="TIGR00585">
    <property type="entry name" value="mutl"/>
    <property type="match status" value="1"/>
</dbReference>
<evidence type="ECO:0000259" key="5">
    <source>
        <dbReference type="SMART" id="SM00853"/>
    </source>
</evidence>
<dbReference type="InterPro" id="IPR014762">
    <property type="entry name" value="DNA_mismatch_repair_CS"/>
</dbReference>
<evidence type="ECO:0000256" key="1">
    <source>
        <dbReference type="ARBA" id="ARBA00006082"/>
    </source>
</evidence>
<keyword evidence="7" id="KW-0255">Endonuclease</keyword>
<evidence type="ECO:0000259" key="6">
    <source>
        <dbReference type="SMART" id="SM01340"/>
    </source>
</evidence>
<dbReference type="PANTHER" id="PTHR10073">
    <property type="entry name" value="DNA MISMATCH REPAIR PROTEIN MLH, PMS, MUTL"/>
    <property type="match status" value="1"/>
</dbReference>
<evidence type="ECO:0000256" key="4">
    <source>
        <dbReference type="HAMAP-Rule" id="MF_00149"/>
    </source>
</evidence>
<keyword evidence="7" id="KW-0540">Nuclease</keyword>
<name>A0ABW8TBT0_9CLOT</name>
<dbReference type="Pfam" id="PF08676">
    <property type="entry name" value="MutL_C"/>
    <property type="match status" value="1"/>
</dbReference>
<dbReference type="Gene3D" id="3.30.230.10">
    <property type="match status" value="1"/>
</dbReference>
<dbReference type="InterPro" id="IPR036890">
    <property type="entry name" value="HATPase_C_sf"/>
</dbReference>
<dbReference type="InterPro" id="IPR020568">
    <property type="entry name" value="Ribosomal_Su5_D2-typ_SF"/>
</dbReference>
<dbReference type="Gene3D" id="3.30.1370.100">
    <property type="entry name" value="MutL, C-terminal domain, regulatory subdomain"/>
    <property type="match status" value="1"/>
</dbReference>
<keyword evidence="3 4" id="KW-0234">DNA repair</keyword>
<feature type="domain" description="MutL C-terminal dimerisation" evidence="5">
    <location>
        <begin position="430"/>
        <end position="572"/>
    </location>
</feature>
<dbReference type="HAMAP" id="MF_00149">
    <property type="entry name" value="DNA_mis_repair"/>
    <property type="match status" value="1"/>
</dbReference>
<dbReference type="InterPro" id="IPR042121">
    <property type="entry name" value="MutL_C_regsub"/>
</dbReference>
<evidence type="ECO:0000313" key="8">
    <source>
        <dbReference type="Proteomes" id="UP001623592"/>
    </source>
</evidence>
<keyword evidence="7" id="KW-0378">Hydrolase</keyword>
<dbReference type="InterPro" id="IPR042120">
    <property type="entry name" value="MutL_C_dimsub"/>
</dbReference>
<dbReference type="Gene3D" id="3.30.1540.20">
    <property type="entry name" value="MutL, C-terminal domain, dimerisation subdomain"/>
    <property type="match status" value="1"/>
</dbReference>
<dbReference type="Gene3D" id="3.30.565.10">
    <property type="entry name" value="Histidine kinase-like ATPase, C-terminal domain"/>
    <property type="match status" value="1"/>
</dbReference>
<evidence type="ECO:0000256" key="3">
    <source>
        <dbReference type="ARBA" id="ARBA00023204"/>
    </source>
</evidence>
<evidence type="ECO:0000313" key="7">
    <source>
        <dbReference type="EMBL" id="MFL0249811.1"/>
    </source>
</evidence>
<dbReference type="InterPro" id="IPR014790">
    <property type="entry name" value="MutL_C"/>
</dbReference>
<dbReference type="Pfam" id="PF13589">
    <property type="entry name" value="HATPase_c_3"/>
    <property type="match status" value="1"/>
</dbReference>
<dbReference type="InterPro" id="IPR013507">
    <property type="entry name" value="DNA_mismatch_S5_2-like"/>
</dbReference>
<evidence type="ECO:0000256" key="2">
    <source>
        <dbReference type="ARBA" id="ARBA00022763"/>
    </source>
</evidence>
<dbReference type="InterPro" id="IPR002099">
    <property type="entry name" value="MutL/Mlh/PMS"/>
</dbReference>
<comment type="similarity">
    <text evidence="1 4">Belongs to the DNA mismatch repair MutL/HexB family.</text>
</comment>
<dbReference type="InterPro" id="IPR037198">
    <property type="entry name" value="MutL_C_sf"/>
</dbReference>
<dbReference type="SUPFAM" id="SSF54211">
    <property type="entry name" value="Ribosomal protein S5 domain 2-like"/>
    <property type="match status" value="1"/>
</dbReference>
<keyword evidence="8" id="KW-1185">Reference proteome</keyword>
<feature type="domain" description="DNA mismatch repair protein S5" evidence="6">
    <location>
        <begin position="209"/>
        <end position="327"/>
    </location>
</feature>
<dbReference type="Proteomes" id="UP001623592">
    <property type="component" value="Unassembled WGS sequence"/>
</dbReference>
<dbReference type="PANTHER" id="PTHR10073:SF12">
    <property type="entry name" value="DNA MISMATCH REPAIR PROTEIN MLH1"/>
    <property type="match status" value="1"/>
</dbReference>
<comment type="function">
    <text evidence="4">This protein is involved in the repair of mismatches in DNA. It is required for dam-dependent methyl-directed DNA mismatch repair. May act as a 'molecular matchmaker', a protein that promotes the formation of a stable complex between two or more DNA-binding proteins in an ATP-dependent manner without itself being part of a final effector complex.</text>
</comment>
<comment type="caution">
    <text evidence="7">The sequence shown here is derived from an EMBL/GenBank/DDBJ whole genome shotgun (WGS) entry which is preliminary data.</text>
</comment>
<protein>
    <recommendedName>
        <fullName evidence="4">DNA mismatch repair protein MutL</fullName>
    </recommendedName>
</protein>